<organism evidence="1 2">
    <name type="scientific">Pedobacter jejuensis</name>
    <dbReference type="NCBI Taxonomy" id="1268550"/>
    <lineage>
        <taxon>Bacteria</taxon>
        <taxon>Pseudomonadati</taxon>
        <taxon>Bacteroidota</taxon>
        <taxon>Sphingobacteriia</taxon>
        <taxon>Sphingobacteriales</taxon>
        <taxon>Sphingobacteriaceae</taxon>
        <taxon>Pedobacter</taxon>
    </lineage>
</organism>
<proteinExistence type="predicted"/>
<reference evidence="1 2" key="1">
    <citation type="submission" date="2018-10" db="EMBL/GenBank/DDBJ databases">
        <title>Genome sequencing of Pedobacter jejuensis TNB23.</title>
        <authorList>
            <person name="Cho Y.-J."/>
            <person name="Cho A."/>
            <person name="Kim O.-S."/>
        </authorList>
    </citation>
    <scope>NUCLEOTIDE SEQUENCE [LARGE SCALE GENOMIC DNA]</scope>
    <source>
        <strain evidence="1 2">TNB23</strain>
    </source>
</reference>
<accession>A0A3N0BVQ5</accession>
<sequence length="66" mass="7503">MGIDGNGKYFAFYDSSTNWIYVLSSKNKLYYNSADGKISGKTMSQYGNRTGHHDFILTQVRRSIAK</sequence>
<evidence type="ECO:0000313" key="2">
    <source>
        <dbReference type="Proteomes" id="UP000274046"/>
    </source>
</evidence>
<dbReference type="OrthoDB" id="961266at2"/>
<dbReference type="RefSeq" id="WP_123205788.1">
    <property type="nucleotide sequence ID" value="NZ_RBEE01000014.1"/>
</dbReference>
<dbReference type="AlphaFoldDB" id="A0A3N0BVQ5"/>
<dbReference type="EMBL" id="RBEE01000014">
    <property type="protein sequence ID" value="RNL53466.1"/>
    <property type="molecule type" value="Genomic_DNA"/>
</dbReference>
<name>A0A3N0BVQ5_9SPHI</name>
<evidence type="ECO:0000313" key="1">
    <source>
        <dbReference type="EMBL" id="RNL53466.1"/>
    </source>
</evidence>
<protein>
    <submittedName>
        <fullName evidence="1">Uncharacterized protein</fullName>
    </submittedName>
</protein>
<comment type="caution">
    <text evidence="1">The sequence shown here is derived from an EMBL/GenBank/DDBJ whole genome shotgun (WGS) entry which is preliminary data.</text>
</comment>
<dbReference type="Proteomes" id="UP000274046">
    <property type="component" value="Unassembled WGS sequence"/>
</dbReference>
<gene>
    <name evidence="1" type="ORF">D7004_10325</name>
</gene>
<keyword evidence="2" id="KW-1185">Reference proteome</keyword>